<accession>A0ABW6SKK9</accession>
<gene>
    <name evidence="2" type="ORF">ACFYXI_07895</name>
</gene>
<name>A0ABW6SKK9_9ACTN</name>
<dbReference type="EMBL" id="JBIASD010000004">
    <property type="protein sequence ID" value="MFF3665502.1"/>
    <property type="molecule type" value="Genomic_DNA"/>
</dbReference>
<proteinExistence type="predicted"/>
<keyword evidence="3" id="KW-1185">Reference proteome</keyword>
<dbReference type="Proteomes" id="UP001602013">
    <property type="component" value="Unassembled WGS sequence"/>
</dbReference>
<dbReference type="InterPro" id="IPR049251">
    <property type="entry name" value="DUF6884"/>
</dbReference>
<comment type="caution">
    <text evidence="2">The sequence shown here is derived from an EMBL/GenBank/DDBJ whole genome shotgun (WGS) entry which is preliminary data.</text>
</comment>
<sequence length="162" mass="18039">MNPLAHLQVPRPAPADPISDRMVIIGCSRRKATTTVPVPALELYQGGSIPQLRARIRRQPRARARVRILSAEHGWLHPDTLLMPYDRRLDESRAAQLRPAVAAAIADDLTVSGLPAELLVIVEPLYLTVLADLLTLGLPIHWIPDVHAWDQAAAVLDRWEWP</sequence>
<reference evidence="2 3" key="1">
    <citation type="submission" date="2024-10" db="EMBL/GenBank/DDBJ databases">
        <title>The Natural Products Discovery Center: Release of the First 8490 Sequenced Strains for Exploring Actinobacteria Biosynthetic Diversity.</title>
        <authorList>
            <person name="Kalkreuter E."/>
            <person name="Kautsar S.A."/>
            <person name="Yang D."/>
            <person name="Bader C.D."/>
            <person name="Teijaro C.N."/>
            <person name="Fluegel L."/>
            <person name="Davis C.M."/>
            <person name="Simpson J.R."/>
            <person name="Lauterbach L."/>
            <person name="Steele A.D."/>
            <person name="Gui C."/>
            <person name="Meng S."/>
            <person name="Li G."/>
            <person name="Viehrig K."/>
            <person name="Ye F."/>
            <person name="Su P."/>
            <person name="Kiefer A.F."/>
            <person name="Nichols A."/>
            <person name="Cepeda A.J."/>
            <person name="Yan W."/>
            <person name="Fan B."/>
            <person name="Jiang Y."/>
            <person name="Adhikari A."/>
            <person name="Zheng C.-J."/>
            <person name="Schuster L."/>
            <person name="Cowan T.M."/>
            <person name="Smanski M.J."/>
            <person name="Chevrette M.G."/>
            <person name="De Carvalho L.P.S."/>
            <person name="Shen B."/>
        </authorList>
    </citation>
    <scope>NUCLEOTIDE SEQUENCE [LARGE SCALE GENOMIC DNA]</scope>
    <source>
        <strain evidence="2 3">NPDC002173</strain>
    </source>
</reference>
<protein>
    <submittedName>
        <fullName evidence="2">DUF6884 domain-containing protein</fullName>
    </submittedName>
</protein>
<dbReference type="Pfam" id="PF21818">
    <property type="entry name" value="DUF6884"/>
    <property type="match status" value="1"/>
</dbReference>
<evidence type="ECO:0000313" key="2">
    <source>
        <dbReference type="EMBL" id="MFF3665502.1"/>
    </source>
</evidence>
<feature type="domain" description="DUF6884" evidence="1">
    <location>
        <begin position="23"/>
        <end position="110"/>
    </location>
</feature>
<dbReference type="RefSeq" id="WP_387409509.1">
    <property type="nucleotide sequence ID" value="NZ_JBIASD010000004.1"/>
</dbReference>
<organism evidence="2 3">
    <name type="scientific">Microtetraspora malaysiensis</name>
    <dbReference type="NCBI Taxonomy" id="161358"/>
    <lineage>
        <taxon>Bacteria</taxon>
        <taxon>Bacillati</taxon>
        <taxon>Actinomycetota</taxon>
        <taxon>Actinomycetes</taxon>
        <taxon>Streptosporangiales</taxon>
        <taxon>Streptosporangiaceae</taxon>
        <taxon>Microtetraspora</taxon>
    </lineage>
</organism>
<evidence type="ECO:0000313" key="3">
    <source>
        <dbReference type="Proteomes" id="UP001602013"/>
    </source>
</evidence>
<evidence type="ECO:0000259" key="1">
    <source>
        <dbReference type="Pfam" id="PF21818"/>
    </source>
</evidence>